<evidence type="ECO:0000256" key="1">
    <source>
        <dbReference type="ARBA" id="ARBA00004561"/>
    </source>
</evidence>
<evidence type="ECO:0000256" key="3">
    <source>
        <dbReference type="ARBA" id="ARBA00022558"/>
    </source>
</evidence>
<dbReference type="Proteomes" id="UP000627205">
    <property type="component" value="Unassembled WGS sequence"/>
</dbReference>
<organism evidence="9 10">
    <name type="scientific">Oxalicibacterium solurbis</name>
    <dbReference type="NCBI Taxonomy" id="69280"/>
    <lineage>
        <taxon>Bacteria</taxon>
        <taxon>Pseudomonadati</taxon>
        <taxon>Pseudomonadota</taxon>
        <taxon>Betaproteobacteria</taxon>
        <taxon>Burkholderiales</taxon>
        <taxon>Oxalobacteraceae</taxon>
        <taxon>Oxalicibacterium</taxon>
    </lineage>
</organism>
<dbReference type="InterPro" id="IPR008707">
    <property type="entry name" value="B-propeller_PilY1"/>
</dbReference>
<dbReference type="SUPFAM" id="SSF50998">
    <property type="entry name" value="Quinoprotein alcohol dehydrogenase-like"/>
    <property type="match status" value="1"/>
</dbReference>
<dbReference type="EMBL" id="BMDP01000002">
    <property type="protein sequence ID" value="GGI54361.1"/>
    <property type="molecule type" value="Genomic_DNA"/>
</dbReference>
<dbReference type="GO" id="GO:0046872">
    <property type="term" value="F:metal ion binding"/>
    <property type="evidence" value="ECO:0007669"/>
    <property type="project" value="UniProtKB-KW"/>
</dbReference>
<dbReference type="GO" id="GO:0009289">
    <property type="term" value="C:pilus"/>
    <property type="evidence" value="ECO:0007669"/>
    <property type="project" value="UniProtKB-SubCell"/>
</dbReference>
<accession>A0A8J3F6A1</accession>
<feature type="chain" id="PRO_5035203021" description="PilY1 beta-propeller domain-containing protein" evidence="7">
    <location>
        <begin position="24"/>
        <end position="682"/>
    </location>
</feature>
<evidence type="ECO:0000256" key="6">
    <source>
        <dbReference type="ARBA" id="ARBA00023263"/>
    </source>
</evidence>
<dbReference type="RefSeq" id="WP_188420420.1">
    <property type="nucleotide sequence ID" value="NZ_BMDP01000002.1"/>
</dbReference>
<keyword evidence="5" id="KW-0106">Calcium</keyword>
<comment type="subcellular location">
    <subcellularLocation>
        <location evidence="1">Fimbrium</location>
    </subcellularLocation>
</comment>
<dbReference type="AlphaFoldDB" id="A0A8J3F6A1"/>
<sequence>MKAMLGTLLLSVLSASILRTTVAAPPPIALENEPLHLQSCPMPSTGDWVETTSVQVSGEQGVAVYQAGYRPTDGSGSLKKRQTGRQTEVEWDAGVLLTRRSAVRKLWTASDDGDKFGGIPFVWTSLDASQKLALNRSPVDGSDDGLGQKRWDYLRGVRTDEASLFRRRQRLLGAIVHGVPVFTGSSSTAAGNAHGDANHERPEVVYVGAGDGMLHAFNAKSGDELFAYLPHAVFDRLPLLTMVDSTDALPVDGGITISDVPTDLAGNRWRSILVAGMGRGAQGIFALDVTTPTEFNSNDVLWEFTDADDADIGNVIGTPLIAKFRTGLVHSVPQYRYFAVVPGGVNSHVADGDGRFNPAGKTTVFLLALDKPAGEPWQAGINYFKFVLPASDASRANGVIELALTTAPDGSASVAYAGDLLGNLWRFDFGGNTPDSHAPQLLFVARDAAGNRQPITQRPRIVFAPERGYMVLFGTGKYLERSDLDRSSYASQSFYGIWDRNGTKIDGRSSLVARIAQPQGDRYTVVGEALMYVPTGKRGWYLDFPKAQLTGERSITSAAMLDTQVVFSTLIPAAAACTAPLGRTYLLDALTGLPVSAHFDAYLSEASFPGISPPFFIMPVETSERDATGKRRVVTRLKRPGVKTEEANSDASPDETIVEAVTTAGRLSWREIIDWQELRNDR</sequence>
<keyword evidence="3" id="KW-1029">Fimbrium biogenesis</keyword>
<dbReference type="Pfam" id="PF05567">
    <property type="entry name" value="T4P_PilY1"/>
    <property type="match status" value="1"/>
</dbReference>
<evidence type="ECO:0000259" key="8">
    <source>
        <dbReference type="Pfam" id="PF05567"/>
    </source>
</evidence>
<keyword evidence="7" id="KW-0732">Signal</keyword>
<gene>
    <name evidence="9" type="ORF">GCM10011430_15350</name>
</gene>
<reference evidence="9" key="2">
    <citation type="submission" date="2020-09" db="EMBL/GenBank/DDBJ databases">
        <authorList>
            <person name="Sun Q."/>
            <person name="Sedlacek I."/>
        </authorList>
    </citation>
    <scope>NUCLEOTIDE SEQUENCE</scope>
    <source>
        <strain evidence="9">CCM 7664</strain>
    </source>
</reference>
<evidence type="ECO:0000256" key="7">
    <source>
        <dbReference type="SAM" id="SignalP"/>
    </source>
</evidence>
<dbReference type="InterPro" id="IPR015943">
    <property type="entry name" value="WD40/YVTN_repeat-like_dom_sf"/>
</dbReference>
<name>A0A8J3F6A1_9BURK</name>
<reference evidence="9" key="1">
    <citation type="journal article" date="2014" name="Int. J. Syst. Evol. Microbiol.">
        <title>Complete genome sequence of Corynebacterium casei LMG S-19264T (=DSM 44701T), isolated from a smear-ripened cheese.</title>
        <authorList>
            <consortium name="US DOE Joint Genome Institute (JGI-PGF)"/>
            <person name="Walter F."/>
            <person name="Albersmeier A."/>
            <person name="Kalinowski J."/>
            <person name="Ruckert C."/>
        </authorList>
    </citation>
    <scope>NUCLEOTIDE SEQUENCE</scope>
    <source>
        <strain evidence="9">CCM 7664</strain>
    </source>
</reference>
<keyword evidence="6" id="KW-0281">Fimbrium</keyword>
<feature type="domain" description="PilY1 beta-propeller" evidence="8">
    <location>
        <begin position="193"/>
        <end position="502"/>
    </location>
</feature>
<evidence type="ECO:0000256" key="5">
    <source>
        <dbReference type="ARBA" id="ARBA00022837"/>
    </source>
</evidence>
<dbReference type="Gene3D" id="2.130.10.10">
    <property type="entry name" value="YVTN repeat-like/Quinoprotein amine dehydrogenase"/>
    <property type="match status" value="1"/>
</dbReference>
<proteinExistence type="inferred from homology"/>
<evidence type="ECO:0000313" key="10">
    <source>
        <dbReference type="Proteomes" id="UP000627205"/>
    </source>
</evidence>
<feature type="signal peptide" evidence="7">
    <location>
        <begin position="1"/>
        <end position="23"/>
    </location>
</feature>
<comment type="caution">
    <text evidence="9">The sequence shown here is derived from an EMBL/GenBank/DDBJ whole genome shotgun (WGS) entry which is preliminary data.</text>
</comment>
<dbReference type="InterPro" id="IPR011047">
    <property type="entry name" value="Quinoprotein_ADH-like_sf"/>
</dbReference>
<comment type="similarity">
    <text evidence="2">Belongs to the PilY1 family.</text>
</comment>
<evidence type="ECO:0000256" key="2">
    <source>
        <dbReference type="ARBA" id="ARBA00008387"/>
    </source>
</evidence>
<protein>
    <recommendedName>
        <fullName evidence="8">PilY1 beta-propeller domain-containing protein</fullName>
    </recommendedName>
</protein>
<keyword evidence="4" id="KW-0479">Metal-binding</keyword>
<keyword evidence="10" id="KW-1185">Reference proteome</keyword>
<evidence type="ECO:0000313" key="9">
    <source>
        <dbReference type="EMBL" id="GGI54361.1"/>
    </source>
</evidence>
<evidence type="ECO:0000256" key="4">
    <source>
        <dbReference type="ARBA" id="ARBA00022723"/>
    </source>
</evidence>